<protein>
    <submittedName>
        <fullName evidence="1">Uncharacterized protein</fullName>
    </submittedName>
</protein>
<evidence type="ECO:0000313" key="1">
    <source>
        <dbReference type="EMBL" id="NEX60136.1"/>
    </source>
</evidence>
<reference evidence="1 2" key="1">
    <citation type="submission" date="2020-02" db="EMBL/GenBank/DDBJ databases">
        <authorList>
            <person name="Kim M.K."/>
        </authorList>
    </citation>
    <scope>NUCLEOTIDE SEQUENCE [LARGE SCALE GENOMIC DNA]</scope>
    <source>
        <strain evidence="1 2">17J57-3</strain>
    </source>
</reference>
<proteinExistence type="predicted"/>
<dbReference type="AlphaFoldDB" id="A0A6B3SN13"/>
<name>A0A6B3SN13_9BURK</name>
<dbReference type="RefSeq" id="WP_163960637.1">
    <property type="nucleotide sequence ID" value="NZ_JAAIVB010000011.1"/>
</dbReference>
<keyword evidence="2" id="KW-1185">Reference proteome</keyword>
<dbReference type="Proteomes" id="UP000482155">
    <property type="component" value="Unassembled WGS sequence"/>
</dbReference>
<sequence length="189" mass="21236">MGLSFRWAQANNVPTKRKNFQTFPRFSLFRADLTDKNYTNLTLYSKKIAFLKINDNNQHKSEGSPEKLSLSRSPMSRPAIISEDVFSSLLRIARNQPVDIGGEVRTDDVLKDEVLGRRGYTAAQIQSALLLLARRNRIADLGRGLFRVAVPRSPVEGMAVHPVLRDLRISDEGIFFLQMSMLATRGACA</sequence>
<gene>
    <name evidence="1" type="ORF">G3574_03505</name>
</gene>
<evidence type="ECO:0000313" key="2">
    <source>
        <dbReference type="Proteomes" id="UP000482155"/>
    </source>
</evidence>
<dbReference type="EMBL" id="JAAIVB010000011">
    <property type="protein sequence ID" value="NEX60136.1"/>
    <property type="molecule type" value="Genomic_DNA"/>
</dbReference>
<accession>A0A6B3SN13</accession>
<organism evidence="1 2">
    <name type="scientific">Noviherbaspirillum galbum</name>
    <dbReference type="NCBI Taxonomy" id="2709383"/>
    <lineage>
        <taxon>Bacteria</taxon>
        <taxon>Pseudomonadati</taxon>
        <taxon>Pseudomonadota</taxon>
        <taxon>Betaproteobacteria</taxon>
        <taxon>Burkholderiales</taxon>
        <taxon>Oxalobacteraceae</taxon>
        <taxon>Noviherbaspirillum</taxon>
    </lineage>
</organism>
<comment type="caution">
    <text evidence="1">The sequence shown here is derived from an EMBL/GenBank/DDBJ whole genome shotgun (WGS) entry which is preliminary data.</text>
</comment>